<feature type="signal peptide" evidence="1">
    <location>
        <begin position="1"/>
        <end position="18"/>
    </location>
</feature>
<reference evidence="2" key="1">
    <citation type="submission" date="2015-10" db="EMBL/GenBank/DDBJ databases">
        <authorList>
            <person name="Regsiter A."/>
            <person name="william w."/>
        </authorList>
    </citation>
    <scope>NUCLEOTIDE SEQUENCE</scope>
    <source>
        <strain evidence="2">Montdore</strain>
    </source>
</reference>
<evidence type="ECO:0000313" key="2">
    <source>
        <dbReference type="EMBL" id="CUS10745.1"/>
    </source>
</evidence>
<dbReference type="EMBL" id="LN891040">
    <property type="protein sequence ID" value="CUS10745.1"/>
    <property type="molecule type" value="Genomic_DNA"/>
</dbReference>
<keyword evidence="1" id="KW-0732">Signal</keyword>
<proteinExistence type="predicted"/>
<protein>
    <recommendedName>
        <fullName evidence="4">Extracellular membrane protein CFEM domain-containing protein</fullName>
    </recommendedName>
</protein>
<accession>A0A292PVI9</accession>
<gene>
    <name evidence="2" type="ORF">GSTUAT00005195001</name>
</gene>
<evidence type="ECO:0000256" key="1">
    <source>
        <dbReference type="SAM" id="SignalP"/>
    </source>
</evidence>
<evidence type="ECO:0000313" key="3">
    <source>
        <dbReference type="Proteomes" id="UP001412239"/>
    </source>
</evidence>
<keyword evidence="3" id="KW-1185">Reference proteome</keyword>
<evidence type="ECO:0008006" key="4">
    <source>
        <dbReference type="Google" id="ProtNLM"/>
    </source>
</evidence>
<name>A0A292PVI9_9PEZI</name>
<feature type="chain" id="PRO_5012403519" description="Extracellular membrane protein CFEM domain-containing protein" evidence="1">
    <location>
        <begin position="19"/>
        <end position="339"/>
    </location>
</feature>
<sequence>MESFLYLALLLSVSLVSATENRMCAEVCWTYHIGDPNCESSCLNHPSYSPQSATVAEQCIANCLVENSGGADLVAFAECRTKCLHQYFGEFLRTYSPKSKRSALFRMPGFYSPTVVCEDPEEYDRVYRQCFQDFWEKSPMHPQSSFINRTERGRGCSVRIVYRSALHSKRDATPPFPIPLESIYDDDHPISSLGSSEMEEHICRALCLGEGEEECLPNCLLFLDSRTGEFHLVIKCAVLCLRGDALVGGANLSFLVCVRGCLMEITAGLLPLRGSSEISSGLTPELPGAVSPPSNETNSARALAQYAMNQPSSADSTYNFCRYRTWTPAIILGVYLGSF</sequence>
<dbReference type="Proteomes" id="UP001412239">
    <property type="component" value="Unassembled WGS sequence"/>
</dbReference>
<dbReference type="AlphaFoldDB" id="A0A292PVI9"/>
<organism evidence="2 3">
    <name type="scientific">Tuber aestivum</name>
    <name type="common">summer truffle</name>
    <dbReference type="NCBI Taxonomy" id="59557"/>
    <lineage>
        <taxon>Eukaryota</taxon>
        <taxon>Fungi</taxon>
        <taxon>Dikarya</taxon>
        <taxon>Ascomycota</taxon>
        <taxon>Pezizomycotina</taxon>
        <taxon>Pezizomycetes</taxon>
        <taxon>Pezizales</taxon>
        <taxon>Tuberaceae</taxon>
        <taxon>Tuber</taxon>
    </lineage>
</organism>